<gene>
    <name evidence="9" type="ORF">MAR_021385</name>
</gene>
<dbReference type="Gene3D" id="2.60.120.260">
    <property type="entry name" value="Galactose-binding domain-like"/>
    <property type="match status" value="2"/>
</dbReference>
<keyword evidence="4" id="KW-0479">Metal-binding</keyword>
<dbReference type="PANTHER" id="PTHR45713">
    <property type="entry name" value="FTP DOMAIN-CONTAINING PROTEIN"/>
    <property type="match status" value="1"/>
</dbReference>
<reference evidence="9" key="1">
    <citation type="submission" date="2022-11" db="EMBL/GenBank/DDBJ databases">
        <title>Centuries of genome instability and evolution in soft-shell clam transmissible cancer (bioRxiv).</title>
        <authorList>
            <person name="Hart S.F.M."/>
            <person name="Yonemitsu M.A."/>
            <person name="Giersch R.M."/>
            <person name="Beal B.F."/>
            <person name="Arriagada G."/>
            <person name="Davis B.W."/>
            <person name="Ostrander E.A."/>
            <person name="Goff S.P."/>
            <person name="Metzger M.J."/>
        </authorList>
    </citation>
    <scope>NUCLEOTIDE SEQUENCE</scope>
    <source>
        <strain evidence="9">MELC-2E11</strain>
        <tissue evidence="9">Siphon/mantle</tissue>
    </source>
</reference>
<keyword evidence="7" id="KW-1015">Disulfide bond</keyword>
<dbReference type="InterPro" id="IPR006585">
    <property type="entry name" value="FTP1"/>
</dbReference>
<proteinExistence type="inferred from homology"/>
<evidence type="ECO:0000256" key="4">
    <source>
        <dbReference type="ARBA" id="ARBA00022723"/>
    </source>
</evidence>
<protein>
    <submittedName>
        <fullName evidence="9">FUCL-like protein</fullName>
    </submittedName>
</protein>
<organism evidence="9 10">
    <name type="scientific">Mya arenaria</name>
    <name type="common">Soft-shell clam</name>
    <dbReference type="NCBI Taxonomy" id="6604"/>
    <lineage>
        <taxon>Eukaryota</taxon>
        <taxon>Metazoa</taxon>
        <taxon>Spiralia</taxon>
        <taxon>Lophotrochozoa</taxon>
        <taxon>Mollusca</taxon>
        <taxon>Bivalvia</taxon>
        <taxon>Autobranchia</taxon>
        <taxon>Heteroconchia</taxon>
        <taxon>Euheterodonta</taxon>
        <taxon>Imparidentia</taxon>
        <taxon>Neoheterodontei</taxon>
        <taxon>Myida</taxon>
        <taxon>Myoidea</taxon>
        <taxon>Myidae</taxon>
        <taxon>Mya</taxon>
    </lineage>
</organism>
<dbReference type="SUPFAM" id="SSF49785">
    <property type="entry name" value="Galactose-binding domain-like"/>
    <property type="match status" value="2"/>
</dbReference>
<evidence type="ECO:0000256" key="3">
    <source>
        <dbReference type="ARBA" id="ARBA00011233"/>
    </source>
</evidence>
<evidence type="ECO:0000313" key="9">
    <source>
        <dbReference type="EMBL" id="WAR06016.1"/>
    </source>
</evidence>
<evidence type="ECO:0000259" key="8">
    <source>
        <dbReference type="SMART" id="SM00607"/>
    </source>
</evidence>
<name>A0ABY7EBH2_MYAAR</name>
<evidence type="ECO:0000313" key="10">
    <source>
        <dbReference type="Proteomes" id="UP001164746"/>
    </source>
</evidence>
<keyword evidence="6" id="KW-0106">Calcium</keyword>
<comment type="function">
    <text evidence="1">Acts as a defensive agent. Recognizes blood group fucosylated oligosaccharides including A, B, H and Lewis B-type antigens. Does not recognize Lewis A antigen and has low affinity for monovalent haptens.</text>
</comment>
<dbReference type="SMART" id="SM00607">
    <property type="entry name" value="FTP"/>
    <property type="match status" value="1"/>
</dbReference>
<evidence type="ECO:0000256" key="6">
    <source>
        <dbReference type="ARBA" id="ARBA00022837"/>
    </source>
</evidence>
<accession>A0ABY7EBH2</accession>
<dbReference type="Pfam" id="PF22633">
    <property type="entry name" value="F5_F8_type_C_2"/>
    <property type="match status" value="2"/>
</dbReference>
<dbReference type="Proteomes" id="UP001164746">
    <property type="component" value="Chromosome 5"/>
</dbReference>
<evidence type="ECO:0000256" key="7">
    <source>
        <dbReference type="ARBA" id="ARBA00023157"/>
    </source>
</evidence>
<comment type="similarity">
    <text evidence="2">Belongs to the fucolectin family.</text>
</comment>
<dbReference type="PANTHER" id="PTHR45713:SF6">
    <property type="entry name" value="F5_8 TYPE C DOMAIN-CONTAINING PROTEIN"/>
    <property type="match status" value="1"/>
</dbReference>
<keyword evidence="5" id="KW-0430">Lectin</keyword>
<feature type="domain" description="Fucolectin tachylectin-4 pentraxin-1" evidence="8">
    <location>
        <begin position="20"/>
        <end position="158"/>
    </location>
</feature>
<evidence type="ECO:0000256" key="5">
    <source>
        <dbReference type="ARBA" id="ARBA00022734"/>
    </source>
</evidence>
<sequence>MCFVEAGDNGMIREYLNEGTYNVALGKTASQSSNYRTSQRLASTAIDGNVGNNAMASGSCFDTKNDYQPWWRVDLHQDYYITSVVLYNRLDQCCGTYNVALGQTASQSSNYRKSRGLAPTAVDGDVGNNDMASGSCFHTNTEYEPWWRVDLHQDYYITSVVMHNRLDCCVTHSKITKRIFDASNDEGGIISELTDSTPIVHIRMMKTAIFKMTRMNAYGEKSEETSRNPDAQADTVPSARDLEMYTEIGNAENKNKLLLIKQGEISDRQGNCRRTGESSFTVQTNDLLHYREFGARVSEPYTELDNPIYENIRK</sequence>
<comment type="subunit">
    <text evidence="3">Homotrimer.</text>
</comment>
<evidence type="ECO:0000256" key="2">
    <source>
        <dbReference type="ARBA" id="ARBA00010147"/>
    </source>
</evidence>
<dbReference type="EMBL" id="CP111016">
    <property type="protein sequence ID" value="WAR06016.1"/>
    <property type="molecule type" value="Genomic_DNA"/>
</dbReference>
<evidence type="ECO:0000256" key="1">
    <source>
        <dbReference type="ARBA" id="ARBA00002219"/>
    </source>
</evidence>
<dbReference type="InterPro" id="IPR051941">
    <property type="entry name" value="BG_Antigen-Binding_Lectin"/>
</dbReference>
<keyword evidence="10" id="KW-1185">Reference proteome</keyword>
<dbReference type="InterPro" id="IPR008979">
    <property type="entry name" value="Galactose-bd-like_sf"/>
</dbReference>